<protein>
    <submittedName>
        <fullName evidence="2">Uncharacterized protein</fullName>
    </submittedName>
</protein>
<reference evidence="2 3" key="1">
    <citation type="journal article" date="2019" name="Int. J. Syst. Evol. Microbiol.">
        <title>The Global Catalogue of Microorganisms (GCM) 10K type strain sequencing project: providing services to taxonomists for standard genome sequencing and annotation.</title>
        <authorList>
            <consortium name="The Broad Institute Genomics Platform"/>
            <consortium name="The Broad Institute Genome Sequencing Center for Infectious Disease"/>
            <person name="Wu L."/>
            <person name="Ma J."/>
        </authorList>
    </citation>
    <scope>NUCLEOTIDE SEQUENCE [LARGE SCALE GENOMIC DNA]</scope>
    <source>
        <strain evidence="2 3">JCM 15933</strain>
    </source>
</reference>
<name>A0ABN2B2F8_9ACTN</name>
<dbReference type="Proteomes" id="UP001501470">
    <property type="component" value="Unassembled WGS sequence"/>
</dbReference>
<dbReference type="RefSeq" id="WP_344505190.1">
    <property type="nucleotide sequence ID" value="NZ_BAAAQD010000011.1"/>
</dbReference>
<evidence type="ECO:0000313" key="3">
    <source>
        <dbReference type="Proteomes" id="UP001501470"/>
    </source>
</evidence>
<gene>
    <name evidence="2" type="ORF">GCM10009827_056550</name>
</gene>
<feature type="compositionally biased region" description="Basic and acidic residues" evidence="1">
    <location>
        <begin position="1"/>
        <end position="10"/>
    </location>
</feature>
<proteinExistence type="predicted"/>
<sequence>MAGERLEHRHLPAKSFPGLVSTASGAGTLHAEPRACPSRLRRSGGSGGFPGVAICSSCVVDRFRTQSSSPHRQISPATRASAVPLCADQITMSQARSSRPNVLR</sequence>
<evidence type="ECO:0000313" key="2">
    <source>
        <dbReference type="EMBL" id="GAA1531506.1"/>
    </source>
</evidence>
<dbReference type="EMBL" id="BAAAQD010000011">
    <property type="protein sequence ID" value="GAA1531506.1"/>
    <property type="molecule type" value="Genomic_DNA"/>
</dbReference>
<keyword evidence="3" id="KW-1185">Reference proteome</keyword>
<accession>A0ABN2B2F8</accession>
<evidence type="ECO:0000256" key="1">
    <source>
        <dbReference type="SAM" id="MobiDB-lite"/>
    </source>
</evidence>
<feature type="region of interest" description="Disordered" evidence="1">
    <location>
        <begin position="1"/>
        <end position="44"/>
    </location>
</feature>
<comment type="caution">
    <text evidence="2">The sequence shown here is derived from an EMBL/GenBank/DDBJ whole genome shotgun (WGS) entry which is preliminary data.</text>
</comment>
<organism evidence="2 3">
    <name type="scientific">Dactylosporangium maewongense</name>
    <dbReference type="NCBI Taxonomy" id="634393"/>
    <lineage>
        <taxon>Bacteria</taxon>
        <taxon>Bacillati</taxon>
        <taxon>Actinomycetota</taxon>
        <taxon>Actinomycetes</taxon>
        <taxon>Micromonosporales</taxon>
        <taxon>Micromonosporaceae</taxon>
        <taxon>Dactylosporangium</taxon>
    </lineage>
</organism>